<evidence type="ECO:0000313" key="2">
    <source>
        <dbReference type="EMBL" id="CAF9912189.1"/>
    </source>
</evidence>
<name>A0A8H3IFX3_9LECA</name>
<feature type="domain" description="N-acetyltransferase" evidence="1">
    <location>
        <begin position="107"/>
        <end position="179"/>
    </location>
</feature>
<gene>
    <name evidence="2" type="ORF">ALECFALPRED_007900</name>
</gene>
<dbReference type="Proteomes" id="UP000664203">
    <property type="component" value="Unassembled WGS sequence"/>
</dbReference>
<evidence type="ECO:0000313" key="3">
    <source>
        <dbReference type="Proteomes" id="UP000664203"/>
    </source>
</evidence>
<evidence type="ECO:0000259" key="1">
    <source>
        <dbReference type="Pfam" id="PF00583"/>
    </source>
</evidence>
<comment type="caution">
    <text evidence="2">The sequence shown here is derived from an EMBL/GenBank/DDBJ whole genome shotgun (WGS) entry which is preliminary data.</text>
</comment>
<sequence length="223" mass="24452">MPLHVSPASKSNASRIAAIHMAAFGTNAMLLAQFPSPTIRDNLQICIASKALADIEDPKTAVLVVRDDEIDDEIVSFAKWSLPVAEGDSYVESPWLWPEGTDWKVLDRWTGLVEGAKEGVVGKGACYRLTFIGTDPVHERRGAASLLLQWGLVRCVRDNVPAYLESTVDAGPLYERHGFTSAENLSMVLEGREGESALYEEVCFIFRPGATPFTMDPRIQSAI</sequence>
<dbReference type="InterPro" id="IPR016181">
    <property type="entry name" value="Acyl_CoA_acyltransferase"/>
</dbReference>
<accession>A0A8H3IFX3</accession>
<dbReference type="SUPFAM" id="SSF55729">
    <property type="entry name" value="Acyl-CoA N-acyltransferases (Nat)"/>
    <property type="match status" value="1"/>
</dbReference>
<dbReference type="PANTHER" id="PTHR42791">
    <property type="entry name" value="GNAT FAMILY ACETYLTRANSFERASE"/>
    <property type="match status" value="1"/>
</dbReference>
<dbReference type="InterPro" id="IPR000182">
    <property type="entry name" value="GNAT_dom"/>
</dbReference>
<dbReference type="InterPro" id="IPR052523">
    <property type="entry name" value="Trichothecene_AcTrans"/>
</dbReference>
<proteinExistence type="predicted"/>
<dbReference type="OrthoDB" id="2115692at2759"/>
<dbReference type="Gene3D" id="3.40.630.30">
    <property type="match status" value="1"/>
</dbReference>
<dbReference type="EMBL" id="CAJPDR010000053">
    <property type="protein sequence ID" value="CAF9912189.1"/>
    <property type="molecule type" value="Genomic_DNA"/>
</dbReference>
<dbReference type="PANTHER" id="PTHR42791:SF2">
    <property type="entry name" value="N-ACETYLTRANSFERASE DOMAIN-CONTAINING PROTEIN"/>
    <property type="match status" value="1"/>
</dbReference>
<dbReference type="AlphaFoldDB" id="A0A8H3IFX3"/>
<dbReference type="Pfam" id="PF00583">
    <property type="entry name" value="Acetyltransf_1"/>
    <property type="match status" value="1"/>
</dbReference>
<reference evidence="2" key="1">
    <citation type="submission" date="2021-03" db="EMBL/GenBank/DDBJ databases">
        <authorList>
            <person name="Tagirdzhanova G."/>
        </authorList>
    </citation>
    <scope>NUCLEOTIDE SEQUENCE</scope>
</reference>
<organism evidence="2 3">
    <name type="scientific">Alectoria fallacina</name>
    <dbReference type="NCBI Taxonomy" id="1903189"/>
    <lineage>
        <taxon>Eukaryota</taxon>
        <taxon>Fungi</taxon>
        <taxon>Dikarya</taxon>
        <taxon>Ascomycota</taxon>
        <taxon>Pezizomycotina</taxon>
        <taxon>Lecanoromycetes</taxon>
        <taxon>OSLEUM clade</taxon>
        <taxon>Lecanoromycetidae</taxon>
        <taxon>Lecanorales</taxon>
        <taxon>Lecanorineae</taxon>
        <taxon>Parmeliaceae</taxon>
        <taxon>Alectoria</taxon>
    </lineage>
</organism>
<keyword evidence="3" id="KW-1185">Reference proteome</keyword>
<protein>
    <recommendedName>
        <fullName evidence="1">N-acetyltransferase domain-containing protein</fullName>
    </recommendedName>
</protein>
<dbReference type="GO" id="GO:0016747">
    <property type="term" value="F:acyltransferase activity, transferring groups other than amino-acyl groups"/>
    <property type="evidence" value="ECO:0007669"/>
    <property type="project" value="InterPro"/>
</dbReference>